<dbReference type="RefSeq" id="WP_317549231.1">
    <property type="nucleotide sequence ID" value="NZ_JAWLKE010000007.1"/>
</dbReference>
<dbReference type="PRINTS" id="PR01438">
    <property type="entry name" value="UNVRSLSTRESS"/>
</dbReference>
<dbReference type="EMBL" id="JAWLKE010000007">
    <property type="protein sequence ID" value="MDV6232791.1"/>
    <property type="molecule type" value="Genomic_DNA"/>
</dbReference>
<keyword evidence="2" id="KW-0547">Nucleotide-binding</keyword>
<comment type="caution">
    <text evidence="5">The sequence shown here is derived from an EMBL/GenBank/DDBJ whole genome shotgun (WGS) entry which is preliminary data.</text>
</comment>
<protein>
    <submittedName>
        <fullName evidence="5">Universal stress protein</fullName>
    </submittedName>
</protein>
<sequence length="300" mass="31312">MILAGHQKIVVGVDGSPASIDAARWAATLAEKVDSPLLIAGAVQQPVFYMGEPASVVPREVWDEQRRAAERVVADVATAVLAHHPNLAVTTSVEEATACTMMVGYSRTARMLVVGNSGSGPIVSALFGSTAQETSNAALCPVIVWREGVGTVDAPILVGIDGSATSEVAVEQAFDLASLLGVPMIAALAWSSLSQGAALSLPGSPDSAEIEREQRMLLSECLAGWSEKYPDVSVEHIVQQGNPAHLLIDLSKRAGLVVVGSHGRGVVARALFGSTSSNLTRHARCPVMICRDTTTAGTRR</sequence>
<keyword evidence="3" id="KW-0067">ATP-binding</keyword>
<gene>
    <name evidence="5" type="ORF">R3P95_19735</name>
</gene>
<dbReference type="InterPro" id="IPR006016">
    <property type="entry name" value="UspA"/>
</dbReference>
<feature type="domain" description="UspA" evidence="4">
    <location>
        <begin position="155"/>
        <end position="291"/>
    </location>
</feature>
<evidence type="ECO:0000256" key="2">
    <source>
        <dbReference type="ARBA" id="ARBA00022741"/>
    </source>
</evidence>
<dbReference type="InterPro" id="IPR014729">
    <property type="entry name" value="Rossmann-like_a/b/a_fold"/>
</dbReference>
<feature type="domain" description="UspA" evidence="4">
    <location>
        <begin position="7"/>
        <end position="145"/>
    </location>
</feature>
<dbReference type="Pfam" id="PF00582">
    <property type="entry name" value="Usp"/>
    <property type="match status" value="2"/>
</dbReference>
<name>A0ABU4B2T7_9NOCA</name>
<dbReference type="InterPro" id="IPR006015">
    <property type="entry name" value="Universal_stress_UspA"/>
</dbReference>
<dbReference type="PANTHER" id="PTHR46268">
    <property type="entry name" value="STRESS RESPONSE PROTEIN NHAX"/>
    <property type="match status" value="1"/>
</dbReference>
<evidence type="ECO:0000256" key="3">
    <source>
        <dbReference type="ARBA" id="ARBA00022840"/>
    </source>
</evidence>
<evidence type="ECO:0000256" key="1">
    <source>
        <dbReference type="ARBA" id="ARBA00008791"/>
    </source>
</evidence>
<keyword evidence="6" id="KW-1185">Reference proteome</keyword>
<proteinExistence type="inferred from homology"/>
<dbReference type="Proteomes" id="UP001185899">
    <property type="component" value="Unassembled WGS sequence"/>
</dbReference>
<organism evidence="5 6">
    <name type="scientific">Rhodococcus cercidiphylli</name>
    <dbReference type="NCBI Taxonomy" id="489916"/>
    <lineage>
        <taxon>Bacteria</taxon>
        <taxon>Bacillati</taxon>
        <taxon>Actinomycetota</taxon>
        <taxon>Actinomycetes</taxon>
        <taxon>Mycobacteriales</taxon>
        <taxon>Nocardiaceae</taxon>
        <taxon>Rhodococcus</taxon>
    </lineage>
</organism>
<evidence type="ECO:0000313" key="6">
    <source>
        <dbReference type="Proteomes" id="UP001185899"/>
    </source>
</evidence>
<dbReference type="SUPFAM" id="SSF52402">
    <property type="entry name" value="Adenine nucleotide alpha hydrolases-like"/>
    <property type="match status" value="2"/>
</dbReference>
<accession>A0ABU4B2T7</accession>
<evidence type="ECO:0000313" key="5">
    <source>
        <dbReference type="EMBL" id="MDV6232791.1"/>
    </source>
</evidence>
<reference evidence="5 6" key="1">
    <citation type="submission" date="2023-10" db="EMBL/GenBank/DDBJ databases">
        <title>Development of a sustainable strategy for remediation of hydrocarbon-contaminated territories based on the waste exchange concept.</title>
        <authorList>
            <person name="Krivoruchko A."/>
        </authorList>
    </citation>
    <scope>NUCLEOTIDE SEQUENCE [LARGE SCALE GENOMIC DNA]</scope>
    <source>
        <strain evidence="5 6">IEGM 1322</strain>
    </source>
</reference>
<evidence type="ECO:0000259" key="4">
    <source>
        <dbReference type="Pfam" id="PF00582"/>
    </source>
</evidence>
<comment type="similarity">
    <text evidence="1">Belongs to the universal stress protein A family.</text>
</comment>
<dbReference type="PANTHER" id="PTHR46268:SF27">
    <property type="entry name" value="UNIVERSAL STRESS PROTEIN RV2623"/>
    <property type="match status" value="1"/>
</dbReference>
<dbReference type="Gene3D" id="3.40.50.620">
    <property type="entry name" value="HUPs"/>
    <property type="match status" value="2"/>
</dbReference>